<dbReference type="AlphaFoldDB" id="A0A7U2FCP7"/>
<name>A0A7U2FCP7_PHANO</name>
<sequence length="85" mass="9430">MIYNSLNTDTTSPSMPFTLKKRHAIEIPCSLVPPHSPPHLNPSQCASQSSRSDYSHPASPAARERAFETKHAHDLRTIGLSYTSR</sequence>
<evidence type="ECO:0000313" key="3">
    <source>
        <dbReference type="Proteomes" id="UP000663193"/>
    </source>
</evidence>
<feature type="compositionally biased region" description="Polar residues" evidence="1">
    <location>
        <begin position="41"/>
        <end position="52"/>
    </location>
</feature>
<proteinExistence type="predicted"/>
<dbReference type="EMBL" id="CP069036">
    <property type="protein sequence ID" value="QRD02813.1"/>
    <property type="molecule type" value="Genomic_DNA"/>
</dbReference>
<evidence type="ECO:0000256" key="1">
    <source>
        <dbReference type="SAM" id="MobiDB-lite"/>
    </source>
</evidence>
<feature type="region of interest" description="Disordered" evidence="1">
    <location>
        <begin position="30"/>
        <end position="70"/>
    </location>
</feature>
<evidence type="ECO:0000313" key="2">
    <source>
        <dbReference type="EMBL" id="QRD02813.1"/>
    </source>
</evidence>
<protein>
    <submittedName>
        <fullName evidence="2">Uncharacterized protein</fullName>
    </submittedName>
</protein>
<gene>
    <name evidence="2" type="ORF">JI435_418710</name>
</gene>
<accession>A0A7U2FCP7</accession>
<dbReference type="Proteomes" id="UP000663193">
    <property type="component" value="Chromosome 14"/>
</dbReference>
<dbReference type="VEuPathDB" id="FungiDB:JI435_418710"/>
<keyword evidence="3" id="KW-1185">Reference proteome</keyword>
<organism evidence="2 3">
    <name type="scientific">Phaeosphaeria nodorum (strain SN15 / ATCC MYA-4574 / FGSC 10173)</name>
    <name type="common">Glume blotch fungus</name>
    <name type="synonym">Parastagonospora nodorum</name>
    <dbReference type="NCBI Taxonomy" id="321614"/>
    <lineage>
        <taxon>Eukaryota</taxon>
        <taxon>Fungi</taxon>
        <taxon>Dikarya</taxon>
        <taxon>Ascomycota</taxon>
        <taxon>Pezizomycotina</taxon>
        <taxon>Dothideomycetes</taxon>
        <taxon>Pleosporomycetidae</taxon>
        <taxon>Pleosporales</taxon>
        <taxon>Pleosporineae</taxon>
        <taxon>Phaeosphaeriaceae</taxon>
        <taxon>Parastagonospora</taxon>
    </lineage>
</organism>
<reference evidence="3" key="1">
    <citation type="journal article" date="2021" name="BMC Genomics">
        <title>Chromosome-level genome assembly and manually-curated proteome of model necrotroph Parastagonospora nodorum Sn15 reveals a genome-wide trove of candidate effector homologs, and redundancy of virulence-related functions within an accessory chromosome.</title>
        <authorList>
            <person name="Bertazzoni S."/>
            <person name="Jones D.A.B."/>
            <person name="Phan H.T."/>
            <person name="Tan K.-C."/>
            <person name="Hane J.K."/>
        </authorList>
    </citation>
    <scope>NUCLEOTIDE SEQUENCE [LARGE SCALE GENOMIC DNA]</scope>
    <source>
        <strain evidence="3">SN15 / ATCC MYA-4574 / FGSC 10173)</strain>
    </source>
</reference>